<dbReference type="Proteomes" id="UP000053097">
    <property type="component" value="Unassembled WGS sequence"/>
</dbReference>
<accession>A0A026WKP7</accession>
<gene>
    <name evidence="1" type="ORF">X777_03285</name>
</gene>
<evidence type="ECO:0000313" key="1">
    <source>
        <dbReference type="EMBL" id="EZA56607.1"/>
    </source>
</evidence>
<name>A0A026WKP7_OOCBI</name>
<proteinExistence type="predicted"/>
<organism evidence="1 2">
    <name type="scientific">Ooceraea biroi</name>
    <name type="common">Clonal raider ant</name>
    <name type="synonym">Cerapachys biroi</name>
    <dbReference type="NCBI Taxonomy" id="2015173"/>
    <lineage>
        <taxon>Eukaryota</taxon>
        <taxon>Metazoa</taxon>
        <taxon>Ecdysozoa</taxon>
        <taxon>Arthropoda</taxon>
        <taxon>Hexapoda</taxon>
        <taxon>Insecta</taxon>
        <taxon>Pterygota</taxon>
        <taxon>Neoptera</taxon>
        <taxon>Endopterygota</taxon>
        <taxon>Hymenoptera</taxon>
        <taxon>Apocrita</taxon>
        <taxon>Aculeata</taxon>
        <taxon>Formicoidea</taxon>
        <taxon>Formicidae</taxon>
        <taxon>Dorylinae</taxon>
        <taxon>Ooceraea</taxon>
    </lineage>
</organism>
<evidence type="ECO:0000313" key="2">
    <source>
        <dbReference type="Proteomes" id="UP000053097"/>
    </source>
</evidence>
<reference evidence="1 2" key="1">
    <citation type="journal article" date="2014" name="Curr. Biol.">
        <title>The genome of the clonal raider ant Cerapachys biroi.</title>
        <authorList>
            <person name="Oxley P.R."/>
            <person name="Ji L."/>
            <person name="Fetter-Pruneda I."/>
            <person name="McKenzie S.K."/>
            <person name="Li C."/>
            <person name="Hu H."/>
            <person name="Zhang G."/>
            <person name="Kronauer D.J."/>
        </authorList>
    </citation>
    <scope>NUCLEOTIDE SEQUENCE [LARGE SCALE GENOMIC DNA]</scope>
</reference>
<dbReference type="EMBL" id="KK107161">
    <property type="protein sequence ID" value="EZA56607.1"/>
    <property type="molecule type" value="Genomic_DNA"/>
</dbReference>
<keyword evidence="2" id="KW-1185">Reference proteome</keyword>
<sequence length="56" mass="6683">MKTSKECISYLHHYKVLQGFMQSDYILLGQKLNYKCLVFLRSSRKFVLLYARCTSE</sequence>
<protein>
    <submittedName>
        <fullName evidence="1">Uncharacterized protein</fullName>
    </submittedName>
</protein>
<dbReference type="AlphaFoldDB" id="A0A026WKP7"/>